<evidence type="ECO:0000313" key="6">
    <source>
        <dbReference type="EMBL" id="PZN83450.1"/>
    </source>
</evidence>
<dbReference type="GO" id="GO:0003700">
    <property type="term" value="F:DNA-binding transcription factor activity"/>
    <property type="evidence" value="ECO:0007669"/>
    <property type="project" value="InterPro"/>
</dbReference>
<dbReference type="PRINTS" id="PR00778">
    <property type="entry name" value="HTHARSR"/>
</dbReference>
<dbReference type="NCBIfam" id="NF033788">
    <property type="entry name" value="HTH_metalloreg"/>
    <property type="match status" value="1"/>
</dbReference>
<evidence type="ECO:0000256" key="3">
    <source>
        <dbReference type="ARBA" id="ARBA00023125"/>
    </source>
</evidence>
<dbReference type="GO" id="GO:0003677">
    <property type="term" value="F:DNA binding"/>
    <property type="evidence" value="ECO:0007669"/>
    <property type="project" value="UniProtKB-KW"/>
</dbReference>
<proteinExistence type="predicted"/>
<dbReference type="InterPro" id="IPR011991">
    <property type="entry name" value="ArsR-like_HTH"/>
</dbReference>
<evidence type="ECO:0000259" key="5">
    <source>
        <dbReference type="PROSITE" id="PS50987"/>
    </source>
</evidence>
<dbReference type="PANTHER" id="PTHR33154">
    <property type="entry name" value="TRANSCRIPTIONAL REGULATOR, ARSR FAMILY"/>
    <property type="match status" value="1"/>
</dbReference>
<evidence type="ECO:0000256" key="4">
    <source>
        <dbReference type="ARBA" id="ARBA00023163"/>
    </source>
</evidence>
<dbReference type="AlphaFoldDB" id="A0A2W4T861"/>
<accession>A0A2W4T861</accession>
<dbReference type="InterPro" id="IPR051081">
    <property type="entry name" value="HTH_MetalResp_TranReg"/>
</dbReference>
<dbReference type="EMBL" id="QJPH01000187">
    <property type="protein sequence ID" value="PZN83450.1"/>
    <property type="molecule type" value="Genomic_DNA"/>
</dbReference>
<keyword evidence="4" id="KW-0804">Transcription</keyword>
<dbReference type="Pfam" id="PF01022">
    <property type="entry name" value="HTH_5"/>
    <property type="match status" value="1"/>
</dbReference>
<dbReference type="InterPro" id="IPR001845">
    <property type="entry name" value="HTH_ArsR_DNA-bd_dom"/>
</dbReference>
<dbReference type="InterPro" id="IPR036388">
    <property type="entry name" value="WH-like_DNA-bd_sf"/>
</dbReference>
<protein>
    <submittedName>
        <fullName evidence="6">Transcriptional regulator</fullName>
    </submittedName>
</protein>
<evidence type="ECO:0000256" key="2">
    <source>
        <dbReference type="ARBA" id="ARBA00023015"/>
    </source>
</evidence>
<dbReference type="CDD" id="cd00090">
    <property type="entry name" value="HTH_ARSR"/>
    <property type="match status" value="1"/>
</dbReference>
<dbReference type="InterPro" id="IPR036390">
    <property type="entry name" value="WH_DNA-bd_sf"/>
</dbReference>
<dbReference type="SUPFAM" id="SSF46785">
    <property type="entry name" value="Winged helix' DNA-binding domain"/>
    <property type="match status" value="1"/>
</dbReference>
<gene>
    <name evidence="6" type="ORF">DM484_04600</name>
</gene>
<organism evidence="6 7">
    <name type="scientific">Candidatus Methylumidiphilus alinenensis</name>
    <dbReference type="NCBI Taxonomy" id="2202197"/>
    <lineage>
        <taxon>Bacteria</taxon>
        <taxon>Pseudomonadati</taxon>
        <taxon>Pseudomonadota</taxon>
        <taxon>Gammaproteobacteria</taxon>
        <taxon>Methylococcales</taxon>
        <taxon>Candidatus Methylumidiphilus</taxon>
    </lineage>
</organism>
<sequence length="142" mass="16077">MLIHISILGFILIQPTQFFKCLADETRLRCLILLQRRGELCVCELTQALQMSQPKISRHLALLRTCRLLQDRRQGAWVYYRLHPALPDWALAVLTTAVEGLADQAMFKEDSARLAVPVVCLTDGPQVEESCVLPLTPAEDFM</sequence>
<dbReference type="FunFam" id="1.10.10.10:FF:000279">
    <property type="entry name" value="Transcriptional regulator, ArsR family"/>
    <property type="match status" value="1"/>
</dbReference>
<name>A0A2W4T861_9GAMM</name>
<dbReference type="PANTHER" id="PTHR33154:SF18">
    <property type="entry name" value="ARSENICAL RESISTANCE OPERON REPRESSOR"/>
    <property type="match status" value="1"/>
</dbReference>
<dbReference type="NCBIfam" id="NF007528">
    <property type="entry name" value="PRK10141.1"/>
    <property type="match status" value="1"/>
</dbReference>
<evidence type="ECO:0000256" key="1">
    <source>
        <dbReference type="ARBA" id="ARBA00022849"/>
    </source>
</evidence>
<evidence type="ECO:0000313" key="7">
    <source>
        <dbReference type="Proteomes" id="UP000249396"/>
    </source>
</evidence>
<feature type="domain" description="HTH arsR-type" evidence="5">
    <location>
        <begin position="7"/>
        <end position="113"/>
    </location>
</feature>
<dbReference type="PROSITE" id="PS50987">
    <property type="entry name" value="HTH_ARSR_2"/>
    <property type="match status" value="1"/>
</dbReference>
<comment type="caution">
    <text evidence="6">The sequence shown here is derived from an EMBL/GenBank/DDBJ whole genome shotgun (WGS) entry which is preliminary data.</text>
</comment>
<keyword evidence="2" id="KW-0805">Transcription regulation</keyword>
<keyword evidence="3" id="KW-0238">DNA-binding</keyword>
<dbReference type="GO" id="GO:0046685">
    <property type="term" value="P:response to arsenic-containing substance"/>
    <property type="evidence" value="ECO:0007669"/>
    <property type="project" value="UniProtKB-KW"/>
</dbReference>
<dbReference type="SMART" id="SM00418">
    <property type="entry name" value="HTH_ARSR"/>
    <property type="match status" value="1"/>
</dbReference>
<dbReference type="Proteomes" id="UP000249396">
    <property type="component" value="Unassembled WGS sequence"/>
</dbReference>
<reference evidence="6 7" key="1">
    <citation type="journal article" date="2018" name="Aquat. Microb. Ecol.">
        <title>Gammaproteobacterial methanotrophs dominate.</title>
        <authorList>
            <person name="Rissanen A.J."/>
            <person name="Saarenheimo J."/>
            <person name="Tiirola M."/>
            <person name="Peura S."/>
            <person name="Aalto S.L."/>
            <person name="Karvinen A."/>
            <person name="Nykanen H."/>
        </authorList>
    </citation>
    <scope>NUCLEOTIDE SEQUENCE [LARGE SCALE GENOMIC DNA]</scope>
    <source>
        <strain evidence="6">AMbin10</strain>
    </source>
</reference>
<keyword evidence="1" id="KW-0059">Arsenical resistance</keyword>
<dbReference type="Gene3D" id="1.10.10.10">
    <property type="entry name" value="Winged helix-like DNA-binding domain superfamily/Winged helix DNA-binding domain"/>
    <property type="match status" value="1"/>
</dbReference>